<feature type="transmembrane region" description="Helical" evidence="8">
    <location>
        <begin position="631"/>
        <end position="655"/>
    </location>
</feature>
<feature type="domain" description="PGG" evidence="9">
    <location>
        <begin position="505"/>
        <end position="624"/>
    </location>
</feature>
<dbReference type="PANTHER" id="PTHR24186:SF50">
    <property type="entry name" value="ANKYRIN REPEAT-CONTAINING PROTEIN ITN1-LIKE ISOFORM X1"/>
    <property type="match status" value="1"/>
</dbReference>
<dbReference type="InterPro" id="IPR002110">
    <property type="entry name" value="Ankyrin_rpt"/>
</dbReference>
<evidence type="ECO:0000256" key="3">
    <source>
        <dbReference type="ARBA" id="ARBA00022737"/>
    </source>
</evidence>
<proteinExistence type="predicted"/>
<feature type="transmembrane region" description="Helical" evidence="8">
    <location>
        <begin position="605"/>
        <end position="625"/>
    </location>
</feature>
<sequence length="659" mass="74114">MVSSLARHQVRWQTRVRWPPLVRWLRRVRWQPRPIIAPKPEEREQNITYMDASLYKAAAEGKIEVFNNYQELDLESQKTPNYDNVLHVNLATHELAAWFSNGILSRTRSFPKLYFFIFLFLWFFIIKKKSEKRSDFIGQILTKCPSLLLQTNAKGQTPLHVAAMNGHSAIVKLLIKSCAKDRDGDLEKLEMGQVNAVREMLRITDQESNTALHVAVQYGDVEMVEGLLEHEDPDFPYSANKNQETPLYLAAKRGDTGVLSILLEKSNSTGHGGPHGRTALHAAAMAGDIAEATTIILKKNGNLIKERDEDGHTPLHYAAHKGCSSVVEELLKTDVSAAYIGDRKLGMTPLLMAARQGYLGTVRKILFYCPDCCDKVDKRGLSLLHYLAFRDHSRFLFMPGGTKPEYGSLRNLRNLEGDIGFTADKVRVFLRYEQPFTADLREKVCISMTMGYGFINIWLLNNLQYNMLTWLVWQKPIEDMLKAIAREKVAEFPVLPFHLRTVSAESLEKSRDTNLVVAALIATVAFAAAITVPGGFKGEKGLEQGTPVLIHEIAFKAFVVTNALAFIFSICALAIHFGVNDFLLSRIPFWITDITLYQTRSASNLLSHAITATAIAFSTGSYVVLKPSHGLAIASCFICPALYFCYYMEVLLAWVEMIL</sequence>
<feature type="repeat" description="ANK" evidence="7">
    <location>
        <begin position="275"/>
        <end position="309"/>
    </location>
</feature>
<feature type="transmembrane region" description="Helical" evidence="8">
    <location>
        <begin position="109"/>
        <end position="126"/>
    </location>
</feature>
<name>A0A7J9FII6_9ROSI</name>
<keyword evidence="11" id="KW-1185">Reference proteome</keyword>
<feature type="transmembrane region" description="Helical" evidence="8">
    <location>
        <begin position="515"/>
        <end position="533"/>
    </location>
</feature>
<organism evidence="10 11">
    <name type="scientific">Gossypium trilobum</name>
    <dbReference type="NCBI Taxonomy" id="34281"/>
    <lineage>
        <taxon>Eukaryota</taxon>
        <taxon>Viridiplantae</taxon>
        <taxon>Streptophyta</taxon>
        <taxon>Embryophyta</taxon>
        <taxon>Tracheophyta</taxon>
        <taxon>Spermatophyta</taxon>
        <taxon>Magnoliopsida</taxon>
        <taxon>eudicotyledons</taxon>
        <taxon>Gunneridae</taxon>
        <taxon>Pentapetalae</taxon>
        <taxon>rosids</taxon>
        <taxon>malvids</taxon>
        <taxon>Malvales</taxon>
        <taxon>Malvaceae</taxon>
        <taxon>Malvoideae</taxon>
        <taxon>Gossypium</taxon>
    </lineage>
</organism>
<feature type="transmembrane region" description="Helical" evidence="8">
    <location>
        <begin position="553"/>
        <end position="584"/>
    </location>
</feature>
<dbReference type="GO" id="GO:0005886">
    <property type="term" value="C:plasma membrane"/>
    <property type="evidence" value="ECO:0007669"/>
    <property type="project" value="TreeGrafter"/>
</dbReference>
<keyword evidence="3" id="KW-0677">Repeat</keyword>
<dbReference type="Pfam" id="PF12796">
    <property type="entry name" value="Ank_2"/>
    <property type="match status" value="2"/>
</dbReference>
<dbReference type="PANTHER" id="PTHR24186">
    <property type="entry name" value="PROTEIN PHOSPHATASE 1 REGULATORY SUBUNIT"/>
    <property type="match status" value="1"/>
</dbReference>
<evidence type="ECO:0000256" key="5">
    <source>
        <dbReference type="ARBA" id="ARBA00023043"/>
    </source>
</evidence>
<dbReference type="Gene3D" id="1.25.40.20">
    <property type="entry name" value="Ankyrin repeat-containing domain"/>
    <property type="match status" value="3"/>
</dbReference>
<reference evidence="10 11" key="1">
    <citation type="journal article" date="2019" name="Genome Biol. Evol.">
        <title>Insights into the evolution of the New World diploid cottons (Gossypium, subgenus Houzingenia) based on genome sequencing.</title>
        <authorList>
            <person name="Grover C.E."/>
            <person name="Arick M.A. 2nd"/>
            <person name="Thrash A."/>
            <person name="Conover J.L."/>
            <person name="Sanders W.S."/>
            <person name="Peterson D.G."/>
            <person name="Frelichowski J.E."/>
            <person name="Scheffler J.A."/>
            <person name="Scheffler B.E."/>
            <person name="Wendel J.F."/>
        </authorList>
    </citation>
    <scope>NUCLEOTIDE SEQUENCE [LARGE SCALE GENOMIC DNA]</scope>
    <source>
        <strain evidence="10">8</strain>
        <tissue evidence="10">Leaf</tissue>
    </source>
</reference>
<evidence type="ECO:0000313" key="10">
    <source>
        <dbReference type="EMBL" id="MBA0784988.1"/>
    </source>
</evidence>
<feature type="repeat" description="ANK" evidence="7">
    <location>
        <begin position="242"/>
        <end position="266"/>
    </location>
</feature>
<dbReference type="PROSITE" id="PS50088">
    <property type="entry name" value="ANK_REPEAT"/>
    <property type="match status" value="5"/>
</dbReference>
<dbReference type="Pfam" id="PF13962">
    <property type="entry name" value="PGG"/>
    <property type="match status" value="1"/>
</dbReference>
<evidence type="ECO:0000256" key="2">
    <source>
        <dbReference type="ARBA" id="ARBA00022692"/>
    </source>
</evidence>
<accession>A0A7J9FII6</accession>
<dbReference type="AlphaFoldDB" id="A0A7J9FII6"/>
<evidence type="ECO:0000259" key="9">
    <source>
        <dbReference type="Pfam" id="PF13962"/>
    </source>
</evidence>
<dbReference type="EMBL" id="JABEZW010217244">
    <property type="protein sequence ID" value="MBA0784988.1"/>
    <property type="molecule type" value="Genomic_DNA"/>
</dbReference>
<evidence type="ECO:0000256" key="8">
    <source>
        <dbReference type="SAM" id="Phobius"/>
    </source>
</evidence>
<evidence type="ECO:0000313" key="11">
    <source>
        <dbReference type="Proteomes" id="UP000593568"/>
    </source>
</evidence>
<dbReference type="SMART" id="SM00248">
    <property type="entry name" value="ANK"/>
    <property type="match status" value="6"/>
</dbReference>
<dbReference type="Proteomes" id="UP000593568">
    <property type="component" value="Unassembled WGS sequence"/>
</dbReference>
<dbReference type="InterPro" id="IPR036770">
    <property type="entry name" value="Ankyrin_rpt-contain_sf"/>
</dbReference>
<evidence type="ECO:0000256" key="7">
    <source>
        <dbReference type="PROSITE-ProRule" id="PRU00023"/>
    </source>
</evidence>
<feature type="repeat" description="ANK" evidence="7">
    <location>
        <begin position="310"/>
        <end position="342"/>
    </location>
</feature>
<keyword evidence="2 8" id="KW-0812">Transmembrane</keyword>
<feature type="repeat" description="ANK" evidence="7">
    <location>
        <begin position="207"/>
        <end position="230"/>
    </location>
</feature>
<comment type="caution">
    <text evidence="10">The sequence shown here is derived from an EMBL/GenBank/DDBJ whole genome shotgun (WGS) entry which is preliminary data.</text>
</comment>
<feature type="repeat" description="ANK" evidence="7">
    <location>
        <begin position="154"/>
        <end position="176"/>
    </location>
</feature>
<evidence type="ECO:0000256" key="1">
    <source>
        <dbReference type="ARBA" id="ARBA00004141"/>
    </source>
</evidence>
<keyword evidence="5 7" id="KW-0040">ANK repeat</keyword>
<dbReference type="InterPro" id="IPR026961">
    <property type="entry name" value="PGG_dom"/>
</dbReference>
<keyword evidence="6 8" id="KW-0472">Membrane</keyword>
<gene>
    <name evidence="10" type="ORF">Gotri_024866</name>
</gene>
<comment type="subcellular location">
    <subcellularLocation>
        <location evidence="1">Membrane</location>
        <topology evidence="1">Multi-pass membrane protein</topology>
    </subcellularLocation>
</comment>
<evidence type="ECO:0000256" key="4">
    <source>
        <dbReference type="ARBA" id="ARBA00022989"/>
    </source>
</evidence>
<dbReference type="SUPFAM" id="SSF48403">
    <property type="entry name" value="Ankyrin repeat"/>
    <property type="match status" value="1"/>
</dbReference>
<protein>
    <recommendedName>
        <fullName evidence="9">PGG domain-containing protein</fullName>
    </recommendedName>
</protein>
<dbReference type="PROSITE" id="PS50297">
    <property type="entry name" value="ANK_REP_REGION"/>
    <property type="match status" value="4"/>
</dbReference>
<keyword evidence="4 8" id="KW-1133">Transmembrane helix</keyword>
<evidence type="ECO:0000256" key="6">
    <source>
        <dbReference type="ARBA" id="ARBA00023136"/>
    </source>
</evidence>